<dbReference type="PANTHER" id="PTHR48090:SF6">
    <property type="entry name" value="SLR5056 PROTEIN"/>
    <property type="match status" value="1"/>
</dbReference>
<sequence>MLHEPSVAVVLPCYKVTRHIMGVLARIGPEVSAIYVVDDRCPDGSGDFVEAHNTDHRVRVVRNAVNLGVGGATMAGYQAAIADGHDVLVKVDGDGQMAPELVAHFVAPILEGVADYTKGNRFYDLAHIGRMPRLRMIGNAALSFMAKVSTGYWDIFDPTNGYTAIHAKVAAHLPFDRISKRYFFESDMLFRLNTVKAVVMDIPMDAHYADEVSNLKVRAILGEFLSKHLRNFGKRIFYSYFLRDMSAASLHLLLGVFLMLFGIGFGVYEWSVSALRHVLASPGTVMLAALPMIMGLQFLLAFLMHDTQAVPRQVMHKRLYDGRLRAAPPADASTG</sequence>
<evidence type="ECO:0000313" key="3">
    <source>
        <dbReference type="EMBL" id="GLS13864.1"/>
    </source>
</evidence>
<dbReference type="InterPro" id="IPR050256">
    <property type="entry name" value="Glycosyltransferase_2"/>
</dbReference>
<gene>
    <name evidence="3" type="ORF">GCM10007935_12940</name>
</gene>
<dbReference type="PANTHER" id="PTHR48090">
    <property type="entry name" value="UNDECAPRENYL-PHOSPHATE 4-DEOXY-4-FORMAMIDO-L-ARABINOSE TRANSFERASE-RELATED"/>
    <property type="match status" value="1"/>
</dbReference>
<feature type="transmembrane region" description="Helical" evidence="1">
    <location>
        <begin position="250"/>
        <end position="268"/>
    </location>
</feature>
<organism evidence="3 4">
    <name type="scientific">Hydrogenophaga electricum</name>
    <dbReference type="NCBI Taxonomy" id="1230953"/>
    <lineage>
        <taxon>Bacteria</taxon>
        <taxon>Pseudomonadati</taxon>
        <taxon>Pseudomonadota</taxon>
        <taxon>Betaproteobacteria</taxon>
        <taxon>Burkholderiales</taxon>
        <taxon>Comamonadaceae</taxon>
        <taxon>Hydrogenophaga</taxon>
    </lineage>
</organism>
<evidence type="ECO:0000259" key="2">
    <source>
        <dbReference type="Pfam" id="PF00535"/>
    </source>
</evidence>
<feature type="domain" description="Glycosyltransferase 2-like" evidence="2">
    <location>
        <begin position="29"/>
        <end position="170"/>
    </location>
</feature>
<keyword evidence="1" id="KW-0472">Membrane</keyword>
<evidence type="ECO:0000313" key="4">
    <source>
        <dbReference type="Proteomes" id="UP001156903"/>
    </source>
</evidence>
<protein>
    <recommendedName>
        <fullName evidence="2">Glycosyltransferase 2-like domain-containing protein</fullName>
    </recommendedName>
</protein>
<name>A0ABQ6C2D1_9BURK</name>
<comment type="caution">
    <text evidence="3">The sequence shown here is derived from an EMBL/GenBank/DDBJ whole genome shotgun (WGS) entry which is preliminary data.</text>
</comment>
<dbReference type="SUPFAM" id="SSF53448">
    <property type="entry name" value="Nucleotide-diphospho-sugar transferases"/>
    <property type="match status" value="1"/>
</dbReference>
<proteinExistence type="predicted"/>
<dbReference type="InterPro" id="IPR001173">
    <property type="entry name" value="Glyco_trans_2-like"/>
</dbReference>
<dbReference type="Pfam" id="PF00535">
    <property type="entry name" value="Glycos_transf_2"/>
    <property type="match status" value="1"/>
</dbReference>
<dbReference type="Gene3D" id="3.90.550.10">
    <property type="entry name" value="Spore Coat Polysaccharide Biosynthesis Protein SpsA, Chain A"/>
    <property type="match status" value="1"/>
</dbReference>
<dbReference type="InterPro" id="IPR029044">
    <property type="entry name" value="Nucleotide-diphossugar_trans"/>
</dbReference>
<dbReference type="EMBL" id="BSPB01000007">
    <property type="protein sequence ID" value="GLS13864.1"/>
    <property type="molecule type" value="Genomic_DNA"/>
</dbReference>
<keyword evidence="1" id="KW-1133">Transmembrane helix</keyword>
<reference evidence="4" key="1">
    <citation type="journal article" date="2019" name="Int. J. Syst. Evol. Microbiol.">
        <title>The Global Catalogue of Microorganisms (GCM) 10K type strain sequencing project: providing services to taxonomists for standard genome sequencing and annotation.</title>
        <authorList>
            <consortium name="The Broad Institute Genomics Platform"/>
            <consortium name="The Broad Institute Genome Sequencing Center for Infectious Disease"/>
            <person name="Wu L."/>
            <person name="Ma J."/>
        </authorList>
    </citation>
    <scope>NUCLEOTIDE SEQUENCE [LARGE SCALE GENOMIC DNA]</scope>
    <source>
        <strain evidence="4">NBRC 109341</strain>
    </source>
</reference>
<keyword evidence="4" id="KW-1185">Reference proteome</keyword>
<dbReference type="Proteomes" id="UP001156903">
    <property type="component" value="Unassembled WGS sequence"/>
</dbReference>
<keyword evidence="1" id="KW-0812">Transmembrane</keyword>
<feature type="transmembrane region" description="Helical" evidence="1">
    <location>
        <begin position="280"/>
        <end position="303"/>
    </location>
</feature>
<dbReference type="RefSeq" id="WP_284307156.1">
    <property type="nucleotide sequence ID" value="NZ_BSPB01000007.1"/>
</dbReference>
<evidence type="ECO:0000256" key="1">
    <source>
        <dbReference type="SAM" id="Phobius"/>
    </source>
</evidence>
<dbReference type="CDD" id="cd04179">
    <property type="entry name" value="DPM_DPG-synthase_like"/>
    <property type="match status" value="1"/>
</dbReference>
<accession>A0ABQ6C2D1</accession>